<dbReference type="HAMAP" id="MF_00911">
    <property type="entry name" value="FtsQ_subfam"/>
    <property type="match status" value="1"/>
</dbReference>
<evidence type="ECO:0000313" key="12">
    <source>
        <dbReference type="EMBL" id="TCJ88306.1"/>
    </source>
</evidence>
<evidence type="ECO:0000256" key="4">
    <source>
        <dbReference type="ARBA" id="ARBA00022618"/>
    </source>
</evidence>
<dbReference type="InterPro" id="IPR045335">
    <property type="entry name" value="FtsQ_C_sf"/>
</dbReference>
<dbReference type="AlphaFoldDB" id="A0A4R1F2D6"/>
<feature type="transmembrane region" description="Helical" evidence="9">
    <location>
        <begin position="40"/>
        <end position="60"/>
    </location>
</feature>
<dbReference type="RefSeq" id="WP_131904012.1">
    <property type="nucleotide sequence ID" value="NZ_BAAAFU010000008.1"/>
</dbReference>
<proteinExistence type="inferred from homology"/>
<evidence type="ECO:0000313" key="13">
    <source>
        <dbReference type="Proteomes" id="UP000294887"/>
    </source>
</evidence>
<dbReference type="PANTHER" id="PTHR35851">
    <property type="entry name" value="CELL DIVISION PROTEIN FTSQ"/>
    <property type="match status" value="1"/>
</dbReference>
<comment type="function">
    <text evidence="9">Essential cell division protein. May link together the upstream cell division proteins, which are predominantly cytoplasmic, with the downstream cell division proteins, which are predominantly periplasmic. May control correct divisome assembly.</text>
</comment>
<dbReference type="Proteomes" id="UP000294887">
    <property type="component" value="Unassembled WGS sequence"/>
</dbReference>
<dbReference type="InterPro" id="IPR005548">
    <property type="entry name" value="Cell_div_FtsQ/DivIB_C"/>
</dbReference>
<evidence type="ECO:0000256" key="5">
    <source>
        <dbReference type="ARBA" id="ARBA00022692"/>
    </source>
</evidence>
<dbReference type="Gene3D" id="3.40.50.11690">
    <property type="entry name" value="Cell division protein FtsQ/DivIB"/>
    <property type="match status" value="1"/>
</dbReference>
<keyword evidence="6 9" id="KW-1133">Transmembrane helix</keyword>
<sequence length="273" mass="31169">MKTVNKKRPNNRRAKRPQATVRVSKSDSIKRNFSISWRPLMWTALLVAPIAGITGGYLWIQNPENLTIKSVEVTGDLSVLNKKQLQPIIESYAKTNLYLLDVEGLEKKIESNPWVHSASMTHVWPDKLTVRIYEQQPVAYWGDKAMLAENGEIIKAVLANKSNDLPLLYSPENKGRNMATGFLKIRQMMKGFPVKLVEFKEDARGSWKIKLENGMTLKVGREHQEKRLKRFMVAYQESLKDVVDKISVVDLRYTNGLAVKWKKGLTPSSIFKG</sequence>
<feature type="compositionally biased region" description="Basic residues" evidence="10">
    <location>
        <begin position="1"/>
        <end position="16"/>
    </location>
</feature>
<feature type="domain" description="POTRA" evidence="11">
    <location>
        <begin position="66"/>
        <end position="135"/>
    </location>
</feature>
<keyword evidence="13" id="KW-1185">Reference proteome</keyword>
<evidence type="ECO:0000256" key="6">
    <source>
        <dbReference type="ARBA" id="ARBA00022989"/>
    </source>
</evidence>
<dbReference type="GO" id="GO:0032153">
    <property type="term" value="C:cell division site"/>
    <property type="evidence" value="ECO:0007669"/>
    <property type="project" value="UniProtKB-UniRule"/>
</dbReference>
<accession>A0A4R1F2D6</accession>
<keyword evidence="3 9" id="KW-0997">Cell inner membrane</keyword>
<evidence type="ECO:0000256" key="7">
    <source>
        <dbReference type="ARBA" id="ARBA00023136"/>
    </source>
</evidence>
<comment type="subunit">
    <text evidence="9">Part of a complex composed of FtsB, FtsL and FtsQ.</text>
</comment>
<organism evidence="12 13">
    <name type="scientific">Cocleimonas flava</name>
    <dbReference type="NCBI Taxonomy" id="634765"/>
    <lineage>
        <taxon>Bacteria</taxon>
        <taxon>Pseudomonadati</taxon>
        <taxon>Pseudomonadota</taxon>
        <taxon>Gammaproteobacteria</taxon>
        <taxon>Thiotrichales</taxon>
        <taxon>Thiotrichaceae</taxon>
        <taxon>Cocleimonas</taxon>
    </lineage>
</organism>
<dbReference type="EMBL" id="SMFQ01000002">
    <property type="protein sequence ID" value="TCJ88306.1"/>
    <property type="molecule type" value="Genomic_DNA"/>
</dbReference>
<evidence type="ECO:0000256" key="2">
    <source>
        <dbReference type="ARBA" id="ARBA00022475"/>
    </source>
</evidence>
<comment type="caution">
    <text evidence="12">The sequence shown here is derived from an EMBL/GenBank/DDBJ whole genome shotgun (WGS) entry which is preliminary data.</text>
</comment>
<comment type="subcellular location">
    <subcellularLocation>
        <location evidence="9">Cell inner membrane</location>
        <topology evidence="9">Single-pass type II membrane protein</topology>
    </subcellularLocation>
    <subcellularLocation>
        <location evidence="1">Membrane</location>
    </subcellularLocation>
    <text evidence="9">Localizes to the division septum.</text>
</comment>
<evidence type="ECO:0000256" key="8">
    <source>
        <dbReference type="ARBA" id="ARBA00023306"/>
    </source>
</evidence>
<comment type="similarity">
    <text evidence="9">Belongs to the FtsQ/DivIB family. FtsQ subfamily.</text>
</comment>
<dbReference type="GO" id="GO:0005886">
    <property type="term" value="C:plasma membrane"/>
    <property type="evidence" value="ECO:0007669"/>
    <property type="project" value="UniProtKB-SubCell"/>
</dbReference>
<dbReference type="InterPro" id="IPR034746">
    <property type="entry name" value="POTRA"/>
</dbReference>
<feature type="region of interest" description="Disordered" evidence="10">
    <location>
        <begin position="1"/>
        <end position="21"/>
    </location>
</feature>
<dbReference type="InterPro" id="IPR013685">
    <property type="entry name" value="POTRA_FtsQ_type"/>
</dbReference>
<name>A0A4R1F2D6_9GAMM</name>
<dbReference type="OrthoDB" id="9790370at2"/>
<dbReference type="PANTHER" id="PTHR35851:SF1">
    <property type="entry name" value="CELL DIVISION PROTEIN FTSQ"/>
    <property type="match status" value="1"/>
</dbReference>
<gene>
    <name evidence="9" type="primary">ftsQ</name>
    <name evidence="12" type="ORF">EV695_0148</name>
</gene>
<dbReference type="Gene3D" id="3.10.20.310">
    <property type="entry name" value="membrane protein fhac"/>
    <property type="match status" value="1"/>
</dbReference>
<dbReference type="GO" id="GO:0043093">
    <property type="term" value="P:FtsZ-dependent cytokinesis"/>
    <property type="evidence" value="ECO:0007669"/>
    <property type="project" value="UniProtKB-UniRule"/>
</dbReference>
<evidence type="ECO:0000259" key="11">
    <source>
        <dbReference type="PROSITE" id="PS51779"/>
    </source>
</evidence>
<dbReference type="PROSITE" id="PS51779">
    <property type="entry name" value="POTRA"/>
    <property type="match status" value="1"/>
</dbReference>
<evidence type="ECO:0000256" key="3">
    <source>
        <dbReference type="ARBA" id="ARBA00022519"/>
    </source>
</evidence>
<evidence type="ECO:0000256" key="9">
    <source>
        <dbReference type="HAMAP-Rule" id="MF_00911"/>
    </source>
</evidence>
<dbReference type="GO" id="GO:0090529">
    <property type="term" value="P:cell septum assembly"/>
    <property type="evidence" value="ECO:0007669"/>
    <property type="project" value="InterPro"/>
</dbReference>
<dbReference type="Pfam" id="PF08478">
    <property type="entry name" value="POTRA_1"/>
    <property type="match status" value="1"/>
</dbReference>
<evidence type="ECO:0000256" key="10">
    <source>
        <dbReference type="SAM" id="MobiDB-lite"/>
    </source>
</evidence>
<keyword evidence="7 9" id="KW-0472">Membrane</keyword>
<protein>
    <recommendedName>
        <fullName evidence="9">Cell division protein FtsQ</fullName>
    </recommendedName>
</protein>
<evidence type="ECO:0000256" key="1">
    <source>
        <dbReference type="ARBA" id="ARBA00004370"/>
    </source>
</evidence>
<reference evidence="12 13" key="1">
    <citation type="submission" date="2019-03" db="EMBL/GenBank/DDBJ databases">
        <title>Genomic Encyclopedia of Type Strains, Phase IV (KMG-IV): sequencing the most valuable type-strain genomes for metagenomic binning, comparative biology and taxonomic classification.</title>
        <authorList>
            <person name="Goeker M."/>
        </authorList>
    </citation>
    <scope>NUCLEOTIDE SEQUENCE [LARGE SCALE GENOMIC DNA]</scope>
    <source>
        <strain evidence="12 13">DSM 24830</strain>
    </source>
</reference>
<dbReference type="Pfam" id="PF03799">
    <property type="entry name" value="FtsQ_DivIB_C"/>
    <property type="match status" value="1"/>
</dbReference>
<dbReference type="InterPro" id="IPR026579">
    <property type="entry name" value="FtsQ"/>
</dbReference>
<keyword evidence="8 9" id="KW-0131">Cell cycle</keyword>
<keyword evidence="5 9" id="KW-0812">Transmembrane</keyword>
<keyword evidence="4 9" id="KW-0132">Cell division</keyword>
<keyword evidence="2 9" id="KW-1003">Cell membrane</keyword>